<organism evidence="1 2">
    <name type="scientific">Desulfitobacterium chlororespirans DSM 11544</name>
    <dbReference type="NCBI Taxonomy" id="1121395"/>
    <lineage>
        <taxon>Bacteria</taxon>
        <taxon>Bacillati</taxon>
        <taxon>Bacillota</taxon>
        <taxon>Clostridia</taxon>
        <taxon>Eubacteriales</taxon>
        <taxon>Desulfitobacteriaceae</taxon>
        <taxon>Desulfitobacterium</taxon>
    </lineage>
</organism>
<dbReference type="AlphaFoldDB" id="A0A1M7S4E1"/>
<dbReference type="RefSeq" id="WP_178371602.1">
    <property type="nucleotide sequence ID" value="NZ_FRDN01000003.1"/>
</dbReference>
<dbReference type="Proteomes" id="UP000184010">
    <property type="component" value="Unassembled WGS sequence"/>
</dbReference>
<protein>
    <submittedName>
        <fullName evidence="1">Uncharacterized protein</fullName>
    </submittedName>
</protein>
<dbReference type="EMBL" id="FRDN01000003">
    <property type="protein sequence ID" value="SHN53311.1"/>
    <property type="molecule type" value="Genomic_DNA"/>
</dbReference>
<evidence type="ECO:0000313" key="1">
    <source>
        <dbReference type="EMBL" id="SHN53311.1"/>
    </source>
</evidence>
<keyword evidence="2" id="KW-1185">Reference proteome</keyword>
<proteinExistence type="predicted"/>
<accession>A0A1M7S4E1</accession>
<evidence type="ECO:0000313" key="2">
    <source>
        <dbReference type="Proteomes" id="UP000184010"/>
    </source>
</evidence>
<reference evidence="2" key="1">
    <citation type="submission" date="2016-12" db="EMBL/GenBank/DDBJ databases">
        <authorList>
            <person name="Varghese N."/>
            <person name="Submissions S."/>
        </authorList>
    </citation>
    <scope>NUCLEOTIDE SEQUENCE [LARGE SCALE GENOMIC DNA]</scope>
    <source>
        <strain evidence="2">DSM 11544</strain>
    </source>
</reference>
<gene>
    <name evidence="1" type="ORF">SAMN02745215_00521</name>
</gene>
<sequence length="54" mass="6046">MTDYEKMYFQLAAKVADAVDILLKAQEQGEMEFMDGEPSLIKVIAFKGENGDSE</sequence>
<name>A0A1M7S4E1_9FIRM</name>